<evidence type="ECO:0000256" key="1">
    <source>
        <dbReference type="ARBA" id="ARBA00023125"/>
    </source>
</evidence>
<dbReference type="Proteomes" id="UP000195080">
    <property type="component" value="Chromosome"/>
</dbReference>
<sequence>MVRKKVYKKQHILAAAEDLLIEKGFSAITARRVAEYMGISTQPIYLEFKNMEELKLTLLKTVYEGLEREFFSIARTSNSLANFGISHIELARAKSNLYIALFVDQHSYGKELHQLSFNSFKKTIQSEVEYTNVSQEQLENVHLNLWIIAIGMATLSISGILNKTEEQLIAEFTSIKLKHNATWS</sequence>
<dbReference type="SUPFAM" id="SSF48498">
    <property type="entry name" value="Tetracyclin repressor-like, C-terminal domain"/>
    <property type="match status" value="1"/>
</dbReference>
<reference evidence="4 5" key="2">
    <citation type="submission" date="2024-03" db="EMBL/GenBank/DDBJ databases">
        <title>The Genome Sequence of Enterococcus sp. DIV0727d.</title>
        <authorList>
            <consortium name="The Broad Institute Genomics Platform"/>
            <consortium name="The Broad Institute Microbial Omics Core"/>
            <consortium name="The Broad Institute Genomic Center for Infectious Diseases"/>
            <person name="Earl A."/>
            <person name="Manson A."/>
            <person name="Gilmore M."/>
            <person name="Schwartman J."/>
            <person name="Shea T."/>
            <person name="Abouelleil A."/>
            <person name="Cao P."/>
            <person name="Chapman S."/>
            <person name="Cusick C."/>
            <person name="Young S."/>
            <person name="Neafsey D."/>
            <person name="Nusbaum C."/>
            <person name="Birren B."/>
        </authorList>
    </citation>
    <scope>NUCLEOTIDE SEQUENCE [LARGE SCALE GENOMIC DNA]</scope>
    <source>
        <strain evidence="4 5">12C11_DIV0727</strain>
    </source>
</reference>
<evidence type="ECO:0000259" key="3">
    <source>
        <dbReference type="PROSITE" id="PS50977"/>
    </source>
</evidence>
<keyword evidence="1 2" id="KW-0238">DNA-binding</keyword>
<dbReference type="EMBL" id="CP147248">
    <property type="protein sequence ID" value="WYJ85400.1"/>
    <property type="molecule type" value="Genomic_DNA"/>
</dbReference>
<accession>A0ABZ2T241</accession>
<dbReference type="InterPro" id="IPR009057">
    <property type="entry name" value="Homeodomain-like_sf"/>
</dbReference>
<evidence type="ECO:0000313" key="5">
    <source>
        <dbReference type="Proteomes" id="UP000195080"/>
    </source>
</evidence>
<evidence type="ECO:0000256" key="2">
    <source>
        <dbReference type="PROSITE-ProRule" id="PRU00335"/>
    </source>
</evidence>
<dbReference type="Gene3D" id="1.10.357.10">
    <property type="entry name" value="Tetracycline Repressor, domain 2"/>
    <property type="match status" value="1"/>
</dbReference>
<dbReference type="PROSITE" id="PS50977">
    <property type="entry name" value="HTH_TETR_2"/>
    <property type="match status" value="1"/>
</dbReference>
<gene>
    <name evidence="4" type="ORF">A5866_000476</name>
</gene>
<reference evidence="5" key="1">
    <citation type="submission" date="2017-05" db="EMBL/GenBank/DDBJ databases">
        <title>The Genome Sequence of EEnterococcus faecalis 9F2_4866.</title>
        <authorList>
            <consortium name="The Broad Institute Genomics Platform"/>
            <consortium name="The Broad Institute Genomic Center for Infectious Diseases"/>
            <person name="Earl A."/>
            <person name="Manson A."/>
            <person name="Schwartman J."/>
            <person name="Gilmore M."/>
            <person name="Abouelleil A."/>
            <person name="Cao P."/>
            <person name="Chapman S."/>
            <person name="Cusick C."/>
            <person name="Shea T."/>
            <person name="Young S."/>
            <person name="Neafsey D."/>
            <person name="Nusbaum C."/>
            <person name="Birren B."/>
        </authorList>
    </citation>
    <scope>NUCLEOTIDE SEQUENCE [LARGE SCALE GENOMIC DNA]</scope>
    <source>
        <strain evidence="5">12C11_DIV0727</strain>
    </source>
</reference>
<organism evidence="4 5">
    <name type="scientific">Candidatus Enterococcus lemimoniae</name>
    <dbReference type="NCBI Taxonomy" id="1834167"/>
    <lineage>
        <taxon>Bacteria</taxon>
        <taxon>Bacillati</taxon>
        <taxon>Bacillota</taxon>
        <taxon>Bacilli</taxon>
        <taxon>Lactobacillales</taxon>
        <taxon>Enterococcaceae</taxon>
        <taxon>Enterococcus</taxon>
    </lineage>
</organism>
<evidence type="ECO:0000313" key="4">
    <source>
        <dbReference type="EMBL" id="WYJ85400.1"/>
    </source>
</evidence>
<dbReference type="SUPFAM" id="SSF46689">
    <property type="entry name" value="Homeodomain-like"/>
    <property type="match status" value="1"/>
</dbReference>
<name>A0ABZ2T241_9ENTE</name>
<feature type="DNA-binding region" description="H-T-H motif" evidence="2">
    <location>
        <begin position="29"/>
        <end position="48"/>
    </location>
</feature>
<dbReference type="RefSeq" id="WP_086279511.1">
    <property type="nucleotide sequence ID" value="NZ_CP147248.1"/>
</dbReference>
<dbReference type="InterPro" id="IPR001647">
    <property type="entry name" value="HTH_TetR"/>
</dbReference>
<keyword evidence="5" id="KW-1185">Reference proteome</keyword>
<protein>
    <recommendedName>
        <fullName evidence="3">HTH tetR-type domain-containing protein</fullName>
    </recommendedName>
</protein>
<dbReference type="Pfam" id="PF00440">
    <property type="entry name" value="TetR_N"/>
    <property type="match status" value="1"/>
</dbReference>
<dbReference type="InterPro" id="IPR036271">
    <property type="entry name" value="Tet_transcr_reg_TetR-rel_C_sf"/>
</dbReference>
<feature type="domain" description="HTH tetR-type" evidence="3">
    <location>
        <begin position="6"/>
        <end position="66"/>
    </location>
</feature>
<dbReference type="PRINTS" id="PR00455">
    <property type="entry name" value="HTHTETR"/>
</dbReference>
<proteinExistence type="predicted"/>